<dbReference type="EMBL" id="JBBJCI010000359">
    <property type="protein sequence ID" value="KAK7233487.1"/>
    <property type="molecule type" value="Genomic_DNA"/>
</dbReference>
<feature type="region of interest" description="Disordered" evidence="1">
    <location>
        <begin position="307"/>
        <end position="388"/>
    </location>
</feature>
<reference evidence="3 4" key="1">
    <citation type="submission" date="2024-03" db="EMBL/GenBank/DDBJ databases">
        <title>Aureococcus anophagefferens CCMP1851 and Kratosvirus quantuckense: Draft genome of a second virus-susceptible host strain in the model system.</title>
        <authorList>
            <person name="Chase E."/>
            <person name="Truchon A.R."/>
            <person name="Schepens W."/>
            <person name="Wilhelm S.W."/>
        </authorList>
    </citation>
    <scope>NUCLEOTIDE SEQUENCE [LARGE SCALE GENOMIC DNA]</scope>
    <source>
        <strain evidence="3 4">CCMP1851</strain>
    </source>
</reference>
<organism evidence="3 4">
    <name type="scientific">Aureococcus anophagefferens</name>
    <name type="common">Harmful bloom alga</name>
    <dbReference type="NCBI Taxonomy" id="44056"/>
    <lineage>
        <taxon>Eukaryota</taxon>
        <taxon>Sar</taxon>
        <taxon>Stramenopiles</taxon>
        <taxon>Ochrophyta</taxon>
        <taxon>Pelagophyceae</taxon>
        <taxon>Pelagomonadales</taxon>
        <taxon>Pelagomonadaceae</taxon>
        <taxon>Aureococcus</taxon>
    </lineage>
</organism>
<keyword evidence="4" id="KW-1185">Reference proteome</keyword>
<evidence type="ECO:0000313" key="4">
    <source>
        <dbReference type="Proteomes" id="UP001363151"/>
    </source>
</evidence>
<keyword evidence="2" id="KW-1133">Transmembrane helix</keyword>
<feature type="compositionally biased region" description="Pro residues" evidence="1">
    <location>
        <begin position="314"/>
        <end position="350"/>
    </location>
</feature>
<evidence type="ECO:0000256" key="2">
    <source>
        <dbReference type="SAM" id="Phobius"/>
    </source>
</evidence>
<evidence type="ECO:0000256" key="1">
    <source>
        <dbReference type="SAM" id="MobiDB-lite"/>
    </source>
</evidence>
<protein>
    <recommendedName>
        <fullName evidence="5">Expansin-like EG45 domain-containing protein</fullName>
    </recommendedName>
</protein>
<comment type="caution">
    <text evidence="3">The sequence shown here is derived from an EMBL/GenBank/DDBJ whole genome shotgun (WGS) entry which is preliminary data.</text>
</comment>
<name>A0ABR1FMG9_AURAN</name>
<accession>A0ABR1FMG9</accession>
<sequence>MRPAVEHVRGGFLPSGAAWANVTASVYVGSWDDEARPANPPSRCSHPFPNVDYLCIVSGCYAPDCRNVVRLNFAGADVALSNLDGSNPFFPAELRLANVGIRANGRPFDVVVAVEGSYGGVGGVDGDFLTLTVDRGASTTFAVRFEDSATGNPADVHPLYVTLVDVDGLGDVSEAACLEAADFDGYVLGDDVAATSTKTTCDGLAAGASTTFASTADGYGCDDPSDAFDLGVVTCEACYGVDACASSQAAGFPVDQAARAVMWAFTAPRSSFDVVLSAPCPGCAASSATRTFKLAGASSLAPCLSGPSAAPSGGPAPAPSSSPVVAPTPRPTPAPTPAPAPAPTPTPTPLPSSAIDAAPTPVALDPEAADKDDDDDELLGPGAAAGADDDDLLSAVDAASDKSGKRATSTASASIVMIVLVLLLLCLALTALACAAARRRNQPEPEFIDVERGKPKPAALLKDQSKLPKKSARYLTEAASASEANLAAAVHDAETEVVRFGDGDGEEPVARPSLAEAASLSEANVVGAVRDGALEGTTTTPRMSEMVILPSSDGSDLAELTDLACVTVETEMTPLETMAALETDLTEASPHAMVSPLPPPSIPEEITEGPRESMIVPI</sequence>
<feature type="transmembrane region" description="Helical" evidence="2">
    <location>
        <begin position="415"/>
        <end position="437"/>
    </location>
</feature>
<keyword evidence="2" id="KW-0472">Membrane</keyword>
<dbReference type="Proteomes" id="UP001363151">
    <property type="component" value="Unassembled WGS sequence"/>
</dbReference>
<keyword evidence="2" id="KW-0812">Transmembrane</keyword>
<proteinExistence type="predicted"/>
<feature type="region of interest" description="Disordered" evidence="1">
    <location>
        <begin position="590"/>
        <end position="618"/>
    </location>
</feature>
<evidence type="ECO:0008006" key="5">
    <source>
        <dbReference type="Google" id="ProtNLM"/>
    </source>
</evidence>
<gene>
    <name evidence="3" type="ORF">SO694_001040111</name>
</gene>
<evidence type="ECO:0000313" key="3">
    <source>
        <dbReference type="EMBL" id="KAK7233487.1"/>
    </source>
</evidence>